<dbReference type="EMBL" id="JH600068">
    <property type="protein sequence ID" value="EIG54683.1"/>
    <property type="molecule type" value="Genomic_DNA"/>
</dbReference>
<proteinExistence type="predicted"/>
<dbReference type="HOGENOM" id="CLU_1465983_0_0_7"/>
<dbReference type="eggNOG" id="ENOG50317UJ">
    <property type="taxonomic scope" value="Bacteria"/>
</dbReference>
<sequence>MSRISCGALLALLCVLAAGMPTARPAEAAGRATDDSTAALSRFFQSKTRELPGQPIDFQVMAGYAMLRTGDPESAGRYAMTSINVSRVAPEIYRLDVSLEKPLARDTWSTDQPYFFTESRTYFFWYQNGEQIIFKVGGKKVALPLGRKDVLRVDIHSPDTYSIDRETMFKNISFDDGPVTIHLQLKFK</sequence>
<evidence type="ECO:0000256" key="1">
    <source>
        <dbReference type="SAM" id="SignalP"/>
    </source>
</evidence>
<dbReference type="OrthoDB" id="5451958at2"/>
<gene>
    <name evidence="2" type="ORF">DesU5LDRAFT_3048</name>
</gene>
<keyword evidence="1" id="KW-0732">Signal</keyword>
<evidence type="ECO:0000313" key="2">
    <source>
        <dbReference type="EMBL" id="EIG54683.1"/>
    </source>
</evidence>
<dbReference type="AlphaFoldDB" id="I2Q4H7"/>
<reference evidence="2" key="1">
    <citation type="submission" date="2011-11" db="EMBL/GenBank/DDBJ databases">
        <title>Improved High-Quality Draft sequence of Desulfovibrio sp. U5L.</title>
        <authorList>
            <consortium name="US DOE Joint Genome Institute"/>
            <person name="Lucas S."/>
            <person name="Han J."/>
            <person name="Lapidus A."/>
            <person name="Cheng J.-F."/>
            <person name="Goodwin L."/>
            <person name="Pitluck S."/>
            <person name="Peters L."/>
            <person name="Ovchinnikova G."/>
            <person name="Held B."/>
            <person name="Detter J.C."/>
            <person name="Han C."/>
            <person name="Tapia R."/>
            <person name="Land M."/>
            <person name="Hauser L."/>
            <person name="Kyrpides N."/>
            <person name="Ivanova N."/>
            <person name="Pagani I."/>
            <person name="Gabster J."/>
            <person name="Walker C."/>
            <person name="Stolyar S."/>
            <person name="Stahl D."/>
            <person name="Arkin A."/>
            <person name="Dehal P."/>
            <person name="Hazen T."/>
            <person name="Woyke T."/>
        </authorList>
    </citation>
    <scope>NUCLEOTIDE SEQUENCE [LARGE SCALE GENOMIC DNA]</scope>
    <source>
        <strain evidence="2">U5L</strain>
    </source>
</reference>
<dbReference type="STRING" id="596152.DesU5LDRAFT_3048"/>
<protein>
    <submittedName>
        <fullName evidence="2">Uncharacterized protein</fullName>
    </submittedName>
</protein>
<feature type="signal peptide" evidence="1">
    <location>
        <begin position="1"/>
        <end position="28"/>
    </location>
</feature>
<name>I2Q4H7_9BACT</name>
<accession>I2Q4H7</accession>
<organism evidence="2">
    <name type="scientific">Desulfovibrio sp. U5L</name>
    <dbReference type="NCBI Taxonomy" id="596152"/>
    <lineage>
        <taxon>Bacteria</taxon>
        <taxon>Pseudomonadati</taxon>
        <taxon>Thermodesulfobacteriota</taxon>
        <taxon>Desulfovibrionia</taxon>
        <taxon>Desulfovibrionales</taxon>
        <taxon>Desulfovibrionaceae</taxon>
        <taxon>Desulfovibrio</taxon>
    </lineage>
</organism>
<feature type="chain" id="PRO_5003663068" evidence="1">
    <location>
        <begin position="29"/>
        <end position="188"/>
    </location>
</feature>